<dbReference type="OrthoDB" id="9775547at2"/>
<dbReference type="Gene3D" id="3.40.1360.10">
    <property type="match status" value="1"/>
</dbReference>
<dbReference type="GO" id="GO:0005737">
    <property type="term" value="C:cytoplasm"/>
    <property type="evidence" value="ECO:0007669"/>
    <property type="project" value="TreeGrafter"/>
</dbReference>
<dbReference type="SUPFAM" id="SSF56731">
    <property type="entry name" value="DNA primase core"/>
    <property type="match status" value="1"/>
</dbReference>
<dbReference type="EMBL" id="SLXT01000021">
    <property type="protein sequence ID" value="TCP62505.1"/>
    <property type="molecule type" value="Genomic_DNA"/>
</dbReference>
<dbReference type="SUPFAM" id="SSF57783">
    <property type="entry name" value="Zinc beta-ribbon"/>
    <property type="match status" value="1"/>
</dbReference>
<evidence type="ECO:0000256" key="3">
    <source>
        <dbReference type="ARBA" id="ARBA00022679"/>
    </source>
</evidence>
<dbReference type="Pfam" id="PF13155">
    <property type="entry name" value="Toprim_2"/>
    <property type="match status" value="1"/>
</dbReference>
<feature type="domain" description="Toprim" evidence="7">
    <location>
        <begin position="208"/>
        <end position="300"/>
    </location>
</feature>
<name>A0A4R2RTN7_9FIRM</name>
<dbReference type="GO" id="GO:0003677">
    <property type="term" value="F:DNA binding"/>
    <property type="evidence" value="ECO:0007669"/>
    <property type="project" value="InterPro"/>
</dbReference>
<dbReference type="PANTHER" id="PTHR30313:SF2">
    <property type="entry name" value="DNA PRIMASE"/>
    <property type="match status" value="1"/>
</dbReference>
<evidence type="ECO:0000259" key="7">
    <source>
        <dbReference type="PROSITE" id="PS50880"/>
    </source>
</evidence>
<dbReference type="Gene3D" id="3.90.580.10">
    <property type="entry name" value="Zinc finger, CHC2-type domain"/>
    <property type="match status" value="1"/>
</dbReference>
<accession>A0A4R2RTN7</accession>
<dbReference type="PROSITE" id="PS50880">
    <property type="entry name" value="TOPRIM"/>
    <property type="match status" value="1"/>
</dbReference>
<dbReference type="InterPro" id="IPR034154">
    <property type="entry name" value="TOPRIM_DnaG/twinkle"/>
</dbReference>
<evidence type="ECO:0000313" key="9">
    <source>
        <dbReference type="Proteomes" id="UP000294813"/>
    </source>
</evidence>
<dbReference type="GO" id="GO:1990077">
    <property type="term" value="C:primosome complex"/>
    <property type="evidence" value="ECO:0007669"/>
    <property type="project" value="UniProtKB-KW"/>
</dbReference>
<keyword evidence="1" id="KW-0240">DNA-directed RNA polymerase</keyword>
<dbReference type="GO" id="GO:0016779">
    <property type="term" value="F:nucleotidyltransferase activity"/>
    <property type="evidence" value="ECO:0007669"/>
    <property type="project" value="UniProtKB-KW"/>
</dbReference>
<comment type="caution">
    <text evidence="8">The sequence shown here is derived from an EMBL/GenBank/DDBJ whole genome shotgun (WGS) entry which is preliminary data.</text>
</comment>
<evidence type="ECO:0000256" key="4">
    <source>
        <dbReference type="ARBA" id="ARBA00022695"/>
    </source>
</evidence>
<evidence type="ECO:0000256" key="6">
    <source>
        <dbReference type="ARBA" id="ARBA00023163"/>
    </source>
</evidence>
<dbReference type="GO" id="GO:0008270">
    <property type="term" value="F:zinc ion binding"/>
    <property type="evidence" value="ECO:0007669"/>
    <property type="project" value="InterPro"/>
</dbReference>
<dbReference type="Proteomes" id="UP000294813">
    <property type="component" value="Unassembled WGS sequence"/>
</dbReference>
<evidence type="ECO:0000256" key="2">
    <source>
        <dbReference type="ARBA" id="ARBA00022515"/>
    </source>
</evidence>
<reference evidence="8 9" key="1">
    <citation type="submission" date="2019-03" db="EMBL/GenBank/DDBJ databases">
        <title>Genomic Encyclopedia of Type Strains, Phase IV (KMG-IV): sequencing the most valuable type-strain genomes for metagenomic binning, comparative biology and taxonomic classification.</title>
        <authorList>
            <person name="Goeker M."/>
        </authorList>
    </citation>
    <scope>NUCLEOTIDE SEQUENCE [LARGE SCALE GENOMIC DNA]</scope>
    <source>
        <strain evidence="8 9">DSM 11170</strain>
    </source>
</reference>
<evidence type="ECO:0000256" key="5">
    <source>
        <dbReference type="ARBA" id="ARBA00022705"/>
    </source>
</evidence>
<dbReference type="InterPro" id="IPR006171">
    <property type="entry name" value="TOPRIM_dom"/>
</dbReference>
<dbReference type="GO" id="GO:0006269">
    <property type="term" value="P:DNA replication, synthesis of primer"/>
    <property type="evidence" value="ECO:0007669"/>
    <property type="project" value="UniProtKB-KW"/>
</dbReference>
<protein>
    <submittedName>
        <fullName evidence="8">CHC2-type zinc finger protein</fullName>
    </submittedName>
</protein>
<keyword evidence="5" id="KW-0235">DNA replication</keyword>
<dbReference type="RefSeq" id="WP_131919812.1">
    <property type="nucleotide sequence ID" value="NZ_JAOQNU010000020.1"/>
</dbReference>
<keyword evidence="3" id="KW-0808">Transferase</keyword>
<dbReference type="GO" id="GO:0000428">
    <property type="term" value="C:DNA-directed RNA polymerase complex"/>
    <property type="evidence" value="ECO:0007669"/>
    <property type="project" value="UniProtKB-KW"/>
</dbReference>
<gene>
    <name evidence="8" type="ORF">EDD73_1213</name>
</gene>
<keyword evidence="9" id="KW-1185">Reference proteome</keyword>
<dbReference type="CDD" id="cd01029">
    <property type="entry name" value="TOPRIM_primases"/>
    <property type="match status" value="1"/>
</dbReference>
<evidence type="ECO:0000256" key="1">
    <source>
        <dbReference type="ARBA" id="ARBA00022478"/>
    </source>
</evidence>
<keyword evidence="2" id="KW-0639">Primosome</keyword>
<organism evidence="8 9">
    <name type="scientific">Heliophilum fasciatum</name>
    <dbReference type="NCBI Taxonomy" id="35700"/>
    <lineage>
        <taxon>Bacteria</taxon>
        <taxon>Bacillati</taxon>
        <taxon>Bacillota</taxon>
        <taxon>Clostridia</taxon>
        <taxon>Eubacteriales</taxon>
        <taxon>Heliobacteriaceae</taxon>
        <taxon>Heliophilum</taxon>
    </lineage>
</organism>
<dbReference type="InterPro" id="IPR036977">
    <property type="entry name" value="DNA_primase_Znf_CHC2"/>
</dbReference>
<keyword evidence="6" id="KW-0804">Transcription</keyword>
<sequence length="338" mass="39162">MITVRGYEIRVNIRAEIENYEWQRPRWTEKNFIACSPFRNEKNPSFAIHLERGVWLDSGSHDPEWNKGEFVKLLSWLRNETFEETADYLLQKYGSKIADPDSLTLNLNLTEKKKPSLLLDPAVLQDYSFRHPYLAKQRGISEKYQRAFHIGYDRKSRAITFPWFDKVGQLVNIKFRSVHGKMFWYFLGGQPVRNHIYGLNVVYKVNAERVFIVESEIDAITLWQAGFPAVALGGANLCRQQRNLLIQSPIRKLVLATDNDRAGQKIAQEVTDQMGGFVELEQLQLPDHVKDVNDLSRGELLKIIDGMNTFQSSFLSGIRCNSNNQDRSDNRKNQYDSN</sequence>
<dbReference type="AlphaFoldDB" id="A0A4R2RTN7"/>
<evidence type="ECO:0000313" key="8">
    <source>
        <dbReference type="EMBL" id="TCP62505.1"/>
    </source>
</evidence>
<keyword evidence="4" id="KW-0548">Nucleotidyltransferase</keyword>
<proteinExistence type="predicted"/>
<dbReference type="PANTHER" id="PTHR30313">
    <property type="entry name" value="DNA PRIMASE"/>
    <property type="match status" value="1"/>
</dbReference>
<dbReference type="InterPro" id="IPR050219">
    <property type="entry name" value="DnaG_primase"/>
</dbReference>
<dbReference type="SMART" id="SM00493">
    <property type="entry name" value="TOPRIM"/>
    <property type="match status" value="1"/>
</dbReference>